<feature type="domain" description="Nudix hydrolase" evidence="3">
    <location>
        <begin position="35"/>
        <end position="169"/>
    </location>
</feature>
<evidence type="ECO:0000259" key="3">
    <source>
        <dbReference type="PROSITE" id="PS51462"/>
    </source>
</evidence>
<organism evidence="4 5">
    <name type="scientific">Candidula unifasciata</name>
    <dbReference type="NCBI Taxonomy" id="100452"/>
    <lineage>
        <taxon>Eukaryota</taxon>
        <taxon>Metazoa</taxon>
        <taxon>Spiralia</taxon>
        <taxon>Lophotrochozoa</taxon>
        <taxon>Mollusca</taxon>
        <taxon>Gastropoda</taxon>
        <taxon>Heterobranchia</taxon>
        <taxon>Euthyneura</taxon>
        <taxon>Panpulmonata</taxon>
        <taxon>Eupulmonata</taxon>
        <taxon>Stylommatophora</taxon>
        <taxon>Helicina</taxon>
        <taxon>Helicoidea</taxon>
        <taxon>Geomitridae</taxon>
        <taxon>Candidula</taxon>
    </lineage>
</organism>
<proteinExistence type="inferred from homology"/>
<name>A0A8S3Z4S6_9EUPU</name>
<dbReference type="OrthoDB" id="10005910at2759"/>
<reference evidence="4" key="1">
    <citation type="submission" date="2021-04" db="EMBL/GenBank/DDBJ databases">
        <authorList>
            <consortium name="Molecular Ecology Group"/>
        </authorList>
    </citation>
    <scope>NUCLEOTIDE SEQUENCE</scope>
</reference>
<comment type="caution">
    <text evidence="4">The sequence shown here is derived from an EMBL/GenBank/DDBJ whole genome shotgun (WGS) entry which is preliminary data.</text>
</comment>
<dbReference type="GO" id="GO:0044716">
    <property type="term" value="F:8-oxo-GDP phosphatase activity"/>
    <property type="evidence" value="ECO:0007669"/>
    <property type="project" value="TreeGrafter"/>
</dbReference>
<dbReference type="PANTHER" id="PTHR22769">
    <property type="entry name" value="MUTT/NUDIX HYDROLASE"/>
    <property type="match status" value="1"/>
</dbReference>
<dbReference type="SUPFAM" id="SSF55811">
    <property type="entry name" value="Nudix"/>
    <property type="match status" value="1"/>
</dbReference>
<evidence type="ECO:0000256" key="1">
    <source>
        <dbReference type="ARBA" id="ARBA00022801"/>
    </source>
</evidence>
<dbReference type="AlphaFoldDB" id="A0A8S3Z4S6"/>
<evidence type="ECO:0000313" key="5">
    <source>
        <dbReference type="Proteomes" id="UP000678393"/>
    </source>
</evidence>
<evidence type="ECO:0000256" key="2">
    <source>
        <dbReference type="RuleBase" id="RU003476"/>
    </source>
</evidence>
<dbReference type="PANTHER" id="PTHR22769:SF56">
    <property type="entry name" value="8-OXO-DGDP PHOSPHATASE NUDT18"/>
    <property type="match status" value="1"/>
</dbReference>
<gene>
    <name evidence="4" type="ORF">CUNI_LOCUS7880</name>
</gene>
<comment type="similarity">
    <text evidence="2">Belongs to the Nudix hydrolase family.</text>
</comment>
<dbReference type="Pfam" id="PF00293">
    <property type="entry name" value="NUDIX"/>
    <property type="match status" value="1"/>
</dbReference>
<keyword evidence="1 2" id="KW-0378">Hydrolase</keyword>
<dbReference type="InterPro" id="IPR020476">
    <property type="entry name" value="Nudix_hydrolase"/>
</dbReference>
<dbReference type="InterPro" id="IPR015797">
    <property type="entry name" value="NUDIX_hydrolase-like_dom_sf"/>
</dbReference>
<dbReference type="InterPro" id="IPR020084">
    <property type="entry name" value="NUDIX_hydrolase_CS"/>
</dbReference>
<dbReference type="EMBL" id="CAJHNH020001260">
    <property type="protein sequence ID" value="CAG5122322.1"/>
    <property type="molecule type" value="Genomic_DNA"/>
</dbReference>
<keyword evidence="5" id="KW-1185">Reference proteome</keyword>
<dbReference type="InterPro" id="IPR000086">
    <property type="entry name" value="NUDIX_hydrolase_dom"/>
</dbReference>
<protein>
    <recommendedName>
        <fullName evidence="3">Nudix hydrolase domain-containing protein</fullName>
    </recommendedName>
</protein>
<dbReference type="Proteomes" id="UP000678393">
    <property type="component" value="Unassembled WGS sequence"/>
</dbReference>
<dbReference type="PROSITE" id="PS00893">
    <property type="entry name" value="NUDIX_BOX"/>
    <property type="match status" value="1"/>
</dbReference>
<accession>A0A8S3Z4S6</accession>
<evidence type="ECO:0000313" key="4">
    <source>
        <dbReference type="EMBL" id="CAG5122322.1"/>
    </source>
</evidence>
<dbReference type="PROSITE" id="PS51462">
    <property type="entry name" value="NUDIX"/>
    <property type="match status" value="1"/>
</dbReference>
<dbReference type="GO" id="GO:0044715">
    <property type="term" value="F:8-oxo-dGDP phosphatase activity"/>
    <property type="evidence" value="ECO:0007669"/>
    <property type="project" value="TreeGrafter"/>
</dbReference>
<dbReference type="PRINTS" id="PR00502">
    <property type="entry name" value="NUDIXFAMILY"/>
</dbReference>
<sequence length="325" mass="36000">MGVEEDLQSILQMQVVPIKEGIDVQSDSQSQQFVPKTKVSMCYICGTVLFDEKGQVLLIQEAKKSCLGTWYLPAGRLEPGETIIEGAKREVREEAGLECDLTTLLCIEINSYKWMRFTFLGKITGGRLKTVDEKDNESLQAKFFSKEDLQQSQSSLRHNDILKLIELGRKYLEASSSPSLNMLPVIAPHKLLVHRVVIIDRSLASTQAIHLLARKGSDNHIPTALINHNKEASIAVSVYAILRDAFTANFSAVSVRMCGVLGIEHRGTGPDEDGICITSLVSLDLSNDLPPPATTSQKYLWCTVKHADLKERLEQATKGKIVPLL</sequence>
<dbReference type="Gene3D" id="3.90.79.10">
    <property type="entry name" value="Nucleoside Triphosphate Pyrophosphohydrolase"/>
    <property type="match status" value="1"/>
</dbReference>